<evidence type="ECO:0000256" key="4">
    <source>
        <dbReference type="ARBA" id="ARBA00023125"/>
    </source>
</evidence>
<keyword evidence="1 6" id="KW-0597">Phosphoprotein</keyword>
<dbReference type="Pfam" id="PF00072">
    <property type="entry name" value="Response_reg"/>
    <property type="match status" value="1"/>
</dbReference>
<evidence type="ECO:0000259" key="9">
    <source>
        <dbReference type="PROSITE" id="PS51755"/>
    </source>
</evidence>
<feature type="modified residue" description="4-aspartylphosphate" evidence="6">
    <location>
        <position position="51"/>
    </location>
</feature>
<sequence length="224" mass="24910">MRVLVVDDEPRLAAALRRGLQAEGFAVDLAHDGVTGLQLARQGDYDLIVLDIMLPRLSGYNVCKTLRAENNWVPILMLSAKDGEYDMADGLDLGADDYLTKPFSYVVLVARLRALLRRGGGSRPAVLRAGDLTLDPARRRVLRAETSIDLTPREFALLEFLLRRLDDVVPKSEILEHVWDTYDTDPNVVEVYVGYLRRKIDAPFGRNSLQTVRGAGYRLAGDGG</sequence>
<organism evidence="10 11">
    <name type="scientific">Sinosporangium album</name>
    <dbReference type="NCBI Taxonomy" id="504805"/>
    <lineage>
        <taxon>Bacteria</taxon>
        <taxon>Bacillati</taxon>
        <taxon>Actinomycetota</taxon>
        <taxon>Actinomycetes</taxon>
        <taxon>Streptosporangiales</taxon>
        <taxon>Streptosporangiaceae</taxon>
        <taxon>Sinosporangium</taxon>
    </lineage>
</organism>
<gene>
    <name evidence="10" type="ORF">SAMN05421505_12577</name>
</gene>
<dbReference type="SMART" id="SM00862">
    <property type="entry name" value="Trans_reg_C"/>
    <property type="match status" value="1"/>
</dbReference>
<evidence type="ECO:0000256" key="3">
    <source>
        <dbReference type="ARBA" id="ARBA00023015"/>
    </source>
</evidence>
<dbReference type="SMART" id="SM00448">
    <property type="entry name" value="REC"/>
    <property type="match status" value="1"/>
</dbReference>
<evidence type="ECO:0000313" key="11">
    <source>
        <dbReference type="Proteomes" id="UP000198923"/>
    </source>
</evidence>
<dbReference type="FunFam" id="1.10.10.10:FF:000005">
    <property type="entry name" value="Two-component system response regulator"/>
    <property type="match status" value="1"/>
</dbReference>
<dbReference type="RefSeq" id="WP_093173175.1">
    <property type="nucleotide sequence ID" value="NZ_FNCN01000025.1"/>
</dbReference>
<keyword evidence="2" id="KW-0902">Two-component regulatory system</keyword>
<dbReference type="GO" id="GO:0000976">
    <property type="term" value="F:transcription cis-regulatory region binding"/>
    <property type="evidence" value="ECO:0007669"/>
    <property type="project" value="TreeGrafter"/>
</dbReference>
<feature type="domain" description="Response regulatory" evidence="8">
    <location>
        <begin position="2"/>
        <end position="116"/>
    </location>
</feature>
<evidence type="ECO:0000259" key="8">
    <source>
        <dbReference type="PROSITE" id="PS50110"/>
    </source>
</evidence>
<protein>
    <submittedName>
        <fullName evidence="10">DNA-binding response regulator, OmpR family, contains REC and winged-helix (WHTH) domain</fullName>
    </submittedName>
</protein>
<keyword evidence="3" id="KW-0805">Transcription regulation</keyword>
<dbReference type="PROSITE" id="PS51755">
    <property type="entry name" value="OMPR_PHOB"/>
    <property type="match status" value="1"/>
</dbReference>
<dbReference type="Gene3D" id="1.10.10.10">
    <property type="entry name" value="Winged helix-like DNA-binding domain superfamily/Winged helix DNA-binding domain"/>
    <property type="match status" value="1"/>
</dbReference>
<feature type="DNA-binding region" description="OmpR/PhoB-type" evidence="7">
    <location>
        <begin position="124"/>
        <end position="221"/>
    </location>
</feature>
<evidence type="ECO:0000313" key="10">
    <source>
        <dbReference type="EMBL" id="SDH89121.1"/>
    </source>
</evidence>
<evidence type="ECO:0000256" key="2">
    <source>
        <dbReference type="ARBA" id="ARBA00023012"/>
    </source>
</evidence>
<dbReference type="OrthoDB" id="3820102at2"/>
<dbReference type="PANTHER" id="PTHR48111">
    <property type="entry name" value="REGULATOR OF RPOS"/>
    <property type="match status" value="1"/>
</dbReference>
<evidence type="ECO:0000256" key="1">
    <source>
        <dbReference type="ARBA" id="ARBA00022553"/>
    </source>
</evidence>
<dbReference type="Gene3D" id="6.10.250.690">
    <property type="match status" value="1"/>
</dbReference>
<dbReference type="SUPFAM" id="SSF52172">
    <property type="entry name" value="CheY-like"/>
    <property type="match status" value="1"/>
</dbReference>
<dbReference type="Gene3D" id="3.40.50.2300">
    <property type="match status" value="1"/>
</dbReference>
<dbReference type="InterPro" id="IPR036388">
    <property type="entry name" value="WH-like_DNA-bd_sf"/>
</dbReference>
<dbReference type="PROSITE" id="PS50110">
    <property type="entry name" value="RESPONSE_REGULATORY"/>
    <property type="match status" value="1"/>
</dbReference>
<dbReference type="GO" id="GO:0005829">
    <property type="term" value="C:cytosol"/>
    <property type="evidence" value="ECO:0007669"/>
    <property type="project" value="TreeGrafter"/>
</dbReference>
<keyword evidence="11" id="KW-1185">Reference proteome</keyword>
<dbReference type="STRING" id="504805.SAMN05421505_12577"/>
<evidence type="ECO:0000256" key="5">
    <source>
        <dbReference type="ARBA" id="ARBA00023163"/>
    </source>
</evidence>
<name>A0A1G8G478_9ACTN</name>
<dbReference type="Pfam" id="PF00486">
    <property type="entry name" value="Trans_reg_C"/>
    <property type="match status" value="1"/>
</dbReference>
<dbReference type="CDD" id="cd00383">
    <property type="entry name" value="trans_reg_C"/>
    <property type="match status" value="1"/>
</dbReference>
<dbReference type="CDD" id="cd19935">
    <property type="entry name" value="REC_OmpR_CusR-like"/>
    <property type="match status" value="1"/>
</dbReference>
<dbReference type="Proteomes" id="UP000198923">
    <property type="component" value="Unassembled WGS sequence"/>
</dbReference>
<keyword evidence="4 7" id="KW-0238">DNA-binding</keyword>
<evidence type="ECO:0000256" key="7">
    <source>
        <dbReference type="PROSITE-ProRule" id="PRU01091"/>
    </source>
</evidence>
<dbReference type="GO" id="GO:0006355">
    <property type="term" value="P:regulation of DNA-templated transcription"/>
    <property type="evidence" value="ECO:0007669"/>
    <property type="project" value="InterPro"/>
</dbReference>
<dbReference type="FunFam" id="3.40.50.2300:FF:000001">
    <property type="entry name" value="DNA-binding response regulator PhoB"/>
    <property type="match status" value="1"/>
</dbReference>
<dbReference type="EMBL" id="FNCN01000025">
    <property type="protein sequence ID" value="SDH89121.1"/>
    <property type="molecule type" value="Genomic_DNA"/>
</dbReference>
<keyword evidence="5" id="KW-0804">Transcription</keyword>
<dbReference type="GO" id="GO:0000156">
    <property type="term" value="F:phosphorelay response regulator activity"/>
    <property type="evidence" value="ECO:0007669"/>
    <property type="project" value="TreeGrafter"/>
</dbReference>
<proteinExistence type="predicted"/>
<dbReference type="InterPro" id="IPR001789">
    <property type="entry name" value="Sig_transdc_resp-reg_receiver"/>
</dbReference>
<dbReference type="InterPro" id="IPR011006">
    <property type="entry name" value="CheY-like_superfamily"/>
</dbReference>
<dbReference type="AlphaFoldDB" id="A0A1G8G478"/>
<feature type="domain" description="OmpR/PhoB-type" evidence="9">
    <location>
        <begin position="124"/>
        <end position="221"/>
    </location>
</feature>
<evidence type="ECO:0000256" key="6">
    <source>
        <dbReference type="PROSITE-ProRule" id="PRU00169"/>
    </source>
</evidence>
<dbReference type="PANTHER" id="PTHR48111:SF36">
    <property type="entry name" value="TRANSCRIPTIONAL REGULATORY PROTEIN CUTR"/>
    <property type="match status" value="1"/>
</dbReference>
<dbReference type="GO" id="GO:0032993">
    <property type="term" value="C:protein-DNA complex"/>
    <property type="evidence" value="ECO:0007669"/>
    <property type="project" value="TreeGrafter"/>
</dbReference>
<reference evidence="10 11" key="1">
    <citation type="submission" date="2016-10" db="EMBL/GenBank/DDBJ databases">
        <authorList>
            <person name="de Groot N.N."/>
        </authorList>
    </citation>
    <scope>NUCLEOTIDE SEQUENCE [LARGE SCALE GENOMIC DNA]</scope>
    <source>
        <strain evidence="10 11">CPCC 201354</strain>
    </source>
</reference>
<dbReference type="InterPro" id="IPR001867">
    <property type="entry name" value="OmpR/PhoB-type_DNA-bd"/>
</dbReference>
<dbReference type="InterPro" id="IPR039420">
    <property type="entry name" value="WalR-like"/>
</dbReference>
<accession>A0A1G8G478</accession>